<evidence type="ECO:0000313" key="2">
    <source>
        <dbReference type="Proteomes" id="UP000182680"/>
    </source>
</evidence>
<protein>
    <submittedName>
        <fullName evidence="1">Uncharacterized protein</fullName>
    </submittedName>
</protein>
<dbReference type="AlphaFoldDB" id="A0AA94HR45"/>
<dbReference type="EMBL" id="FPIW01000006">
    <property type="protein sequence ID" value="SFW25311.1"/>
    <property type="molecule type" value="Genomic_DNA"/>
</dbReference>
<accession>A0AA94HR45</accession>
<sequence length="80" mass="9212">MVEMRCEGETLLQTGRLPYTNDAHAPFLLNFLFQAVTGADLEAEAVSSGRQYCLKGTLFQMQGAMPFRNTHYRRTRRRKI</sequence>
<proteinExistence type="predicted"/>
<evidence type="ECO:0000313" key="1">
    <source>
        <dbReference type="EMBL" id="SFW25311.1"/>
    </source>
</evidence>
<comment type="caution">
    <text evidence="1">The sequence shown here is derived from an EMBL/GenBank/DDBJ whole genome shotgun (WGS) entry which is preliminary data.</text>
</comment>
<reference evidence="2" key="1">
    <citation type="submission" date="2016-11" db="EMBL/GenBank/DDBJ databases">
        <authorList>
            <person name="Jaros S."/>
            <person name="Januszkiewicz K."/>
            <person name="Wedrychowicz H."/>
        </authorList>
    </citation>
    <scope>NUCLEOTIDE SEQUENCE [LARGE SCALE GENOMIC DNA]</scope>
    <source>
        <strain evidence="2">DSM 7057</strain>
    </source>
</reference>
<name>A0AA94HR45_DESDE</name>
<dbReference type="Proteomes" id="UP000182680">
    <property type="component" value="Unassembled WGS sequence"/>
</dbReference>
<organism evidence="1 2">
    <name type="scientific">Desulfovibrio desulfuricans</name>
    <dbReference type="NCBI Taxonomy" id="876"/>
    <lineage>
        <taxon>Bacteria</taxon>
        <taxon>Pseudomonadati</taxon>
        <taxon>Thermodesulfobacteriota</taxon>
        <taxon>Desulfovibrionia</taxon>
        <taxon>Desulfovibrionales</taxon>
        <taxon>Desulfovibrionaceae</taxon>
        <taxon>Desulfovibrio</taxon>
    </lineage>
</organism>
<gene>
    <name evidence="1" type="ORF">SAMN02910291_00565</name>
</gene>